<evidence type="ECO:0000313" key="1">
    <source>
        <dbReference type="EMBL" id="KZV88929.1"/>
    </source>
</evidence>
<gene>
    <name evidence="1" type="ORF">EXIGLDRAFT_722108</name>
</gene>
<organism evidence="1 2">
    <name type="scientific">Exidia glandulosa HHB12029</name>
    <dbReference type="NCBI Taxonomy" id="1314781"/>
    <lineage>
        <taxon>Eukaryota</taxon>
        <taxon>Fungi</taxon>
        <taxon>Dikarya</taxon>
        <taxon>Basidiomycota</taxon>
        <taxon>Agaricomycotina</taxon>
        <taxon>Agaricomycetes</taxon>
        <taxon>Auriculariales</taxon>
        <taxon>Exidiaceae</taxon>
        <taxon>Exidia</taxon>
    </lineage>
</organism>
<dbReference type="Proteomes" id="UP000077266">
    <property type="component" value="Unassembled WGS sequence"/>
</dbReference>
<dbReference type="EMBL" id="KV426086">
    <property type="protein sequence ID" value="KZV88929.1"/>
    <property type="molecule type" value="Genomic_DNA"/>
</dbReference>
<evidence type="ECO:0000313" key="2">
    <source>
        <dbReference type="Proteomes" id="UP000077266"/>
    </source>
</evidence>
<dbReference type="AlphaFoldDB" id="A0A166A6E4"/>
<dbReference type="InParanoid" id="A0A166A6E4"/>
<protein>
    <submittedName>
        <fullName evidence="1">Uncharacterized protein</fullName>
    </submittedName>
</protein>
<proteinExistence type="predicted"/>
<accession>A0A166A6E4</accession>
<keyword evidence="2" id="KW-1185">Reference proteome</keyword>
<reference evidence="1 2" key="1">
    <citation type="journal article" date="2016" name="Mol. Biol. Evol.">
        <title>Comparative Genomics of Early-Diverging Mushroom-Forming Fungi Provides Insights into the Origins of Lignocellulose Decay Capabilities.</title>
        <authorList>
            <person name="Nagy L.G."/>
            <person name="Riley R."/>
            <person name="Tritt A."/>
            <person name="Adam C."/>
            <person name="Daum C."/>
            <person name="Floudas D."/>
            <person name="Sun H."/>
            <person name="Yadav J.S."/>
            <person name="Pangilinan J."/>
            <person name="Larsson K.H."/>
            <person name="Matsuura K."/>
            <person name="Barry K."/>
            <person name="Labutti K."/>
            <person name="Kuo R."/>
            <person name="Ohm R.A."/>
            <person name="Bhattacharya S.S."/>
            <person name="Shirouzu T."/>
            <person name="Yoshinaga Y."/>
            <person name="Martin F.M."/>
            <person name="Grigoriev I.V."/>
            <person name="Hibbett D.S."/>
        </authorList>
    </citation>
    <scope>NUCLEOTIDE SEQUENCE [LARGE SCALE GENOMIC DNA]</scope>
    <source>
        <strain evidence="1 2">HHB12029</strain>
    </source>
</reference>
<name>A0A166A6E4_EXIGL</name>
<sequence length="90" mass="10118">MYRIKKSRASKLQVKMQFVEVFCKAKRSTIFRSAASESKVIASEGQPLQSRKARREAIGRNLNALHEGVQFDESYAGESARGLARQLDLS</sequence>